<dbReference type="Proteomes" id="UP000008710">
    <property type="component" value="Plasmid pRHL1"/>
</dbReference>
<dbReference type="EMBL" id="CP000432">
    <property type="protein sequence ID" value="ABG99469.1"/>
    <property type="molecule type" value="Genomic_DNA"/>
</dbReference>
<dbReference type="KEGG" id="rha:RHA1_ro08425"/>
<reference evidence="3" key="1">
    <citation type="journal article" date="2006" name="Proc. Natl. Acad. Sci. U.S.A.">
        <title>The complete genome of Rhodococcus sp. RHA1 provides insights into a catabolic powerhouse.</title>
        <authorList>
            <person name="McLeod M.P."/>
            <person name="Warren R.L."/>
            <person name="Hsiao W.W.L."/>
            <person name="Araki N."/>
            <person name="Myhre M."/>
            <person name="Fernandes C."/>
            <person name="Miyazawa D."/>
            <person name="Wong W."/>
            <person name="Lillquist A.L."/>
            <person name="Wang D."/>
            <person name="Dosanjh M."/>
            <person name="Hara H."/>
            <person name="Petrescu A."/>
            <person name="Morin R.D."/>
            <person name="Yang G."/>
            <person name="Stott J.M."/>
            <person name="Schein J.E."/>
            <person name="Shin H."/>
            <person name="Smailus D."/>
            <person name="Siddiqui A.S."/>
            <person name="Marra M.A."/>
            <person name="Jones S.J.M."/>
            <person name="Holt R."/>
            <person name="Brinkman F.S.L."/>
            <person name="Miyauchi K."/>
            <person name="Fukuda M."/>
            <person name="Davies J.E."/>
            <person name="Mohn W.W."/>
            <person name="Eltis L.D."/>
        </authorList>
    </citation>
    <scope>NUCLEOTIDE SEQUENCE [LARGE SCALE GENOMIC DNA]</scope>
    <source>
        <strain evidence="3">RHA1</strain>
    </source>
</reference>
<feature type="region of interest" description="Disordered" evidence="1">
    <location>
        <begin position="1"/>
        <end position="131"/>
    </location>
</feature>
<proteinExistence type="predicted"/>
<evidence type="ECO:0000313" key="2">
    <source>
        <dbReference type="EMBL" id="ABG99469.1"/>
    </source>
</evidence>
<dbReference type="AlphaFoldDB" id="Q0RZ17"/>
<keyword evidence="2" id="KW-0614">Plasmid</keyword>
<feature type="compositionally biased region" description="Low complexity" evidence="1">
    <location>
        <begin position="44"/>
        <end position="59"/>
    </location>
</feature>
<protein>
    <submittedName>
        <fullName evidence="2">Uncharacterized protein</fullName>
    </submittedName>
</protein>
<evidence type="ECO:0000313" key="3">
    <source>
        <dbReference type="Proteomes" id="UP000008710"/>
    </source>
</evidence>
<evidence type="ECO:0000256" key="1">
    <source>
        <dbReference type="SAM" id="MobiDB-lite"/>
    </source>
</evidence>
<feature type="compositionally biased region" description="Polar residues" evidence="1">
    <location>
        <begin position="94"/>
        <end position="116"/>
    </location>
</feature>
<accession>Q0RZ17</accession>
<organism evidence="2 3">
    <name type="scientific">Rhodococcus jostii (strain RHA1)</name>
    <dbReference type="NCBI Taxonomy" id="101510"/>
    <lineage>
        <taxon>Bacteria</taxon>
        <taxon>Bacillati</taxon>
        <taxon>Actinomycetota</taxon>
        <taxon>Actinomycetes</taxon>
        <taxon>Mycobacteriales</taxon>
        <taxon>Nocardiaceae</taxon>
        <taxon>Rhodococcus</taxon>
    </lineage>
</organism>
<gene>
    <name evidence="2" type="ordered locus">RHA1_ro08425</name>
</gene>
<sequence>MGLNDALHMHTRCGGSSHDVPGGPLFCEASGLVEDDPQPRFRISSTSTGPTTSSPVRTPEMWELRHKDVGAPRSEVPPTTGPRVPGAAKAGSGDFTTLRRSCNSRPTPEGSTNGTSGLRRCQGVGVRSTQD</sequence>
<feature type="compositionally biased region" description="Basic and acidic residues" evidence="1">
    <location>
        <begin position="60"/>
        <end position="70"/>
    </location>
</feature>
<geneLocation type="plasmid" evidence="2 3">
    <name>pRHL1</name>
</geneLocation>
<dbReference type="HOGENOM" id="CLU_1925946_0_0_11"/>
<name>Q0RZ17_RHOJR</name>